<proteinExistence type="predicted"/>
<evidence type="ECO:0000313" key="1">
    <source>
        <dbReference type="EMBL" id="OAX56106.1"/>
    </source>
</evidence>
<dbReference type="RefSeq" id="WP_068833316.1">
    <property type="nucleotide sequence ID" value="NZ_LWSU01000095.1"/>
</dbReference>
<comment type="caution">
    <text evidence="1">The sequence shown here is derived from an EMBL/GenBank/DDBJ whole genome shotgun (WGS) entry which is preliminary data.</text>
</comment>
<reference evidence="1 2" key="1">
    <citation type="submission" date="2016-04" db="EMBL/GenBank/DDBJ databases">
        <title>Xanthomonas translucens phylogeny.</title>
        <authorList>
            <person name="Langlois P."/>
        </authorList>
    </citation>
    <scope>NUCLEOTIDE SEQUENCE [LARGE SCALE GENOMIC DNA]</scope>
    <source>
        <strain evidence="1 2">B99</strain>
    </source>
</reference>
<dbReference type="Proteomes" id="UP000093858">
    <property type="component" value="Unassembled WGS sequence"/>
</dbReference>
<name>A0A199P527_9XANT</name>
<dbReference type="EMBL" id="LWSU01000095">
    <property type="protein sequence ID" value="OAX56106.1"/>
    <property type="molecule type" value="Genomic_DNA"/>
</dbReference>
<accession>A0A199P527</accession>
<dbReference type="AlphaFoldDB" id="A0A199P527"/>
<sequence>MNEVLAPAIRHEQIGFVVDQSGKEVGYFVWATLHPYTVEHIKQHRGYPSWESDWNELGESVLIDLISVTLLRKGLLAAIYKKIAMQGTAHQELQRIRKGVYLKKIKVPCLSER</sequence>
<gene>
    <name evidence="1" type="ORF">A6R73_14805</name>
</gene>
<protein>
    <recommendedName>
        <fullName evidence="3">Toxin-activating lysine-acyltransferase</fullName>
    </recommendedName>
</protein>
<evidence type="ECO:0008006" key="3">
    <source>
        <dbReference type="Google" id="ProtNLM"/>
    </source>
</evidence>
<organism evidence="1 2">
    <name type="scientific">Xanthomonas graminis pv. poae</name>
    <dbReference type="NCBI Taxonomy" id="227946"/>
    <lineage>
        <taxon>Bacteria</taxon>
        <taxon>Pseudomonadati</taxon>
        <taxon>Pseudomonadota</taxon>
        <taxon>Gammaproteobacteria</taxon>
        <taxon>Lysobacterales</taxon>
        <taxon>Lysobacteraceae</taxon>
        <taxon>Xanthomonas</taxon>
        <taxon>Xanthomonas translucens group</taxon>
        <taxon>Xanthomonas graminis</taxon>
    </lineage>
</organism>
<evidence type="ECO:0000313" key="2">
    <source>
        <dbReference type="Proteomes" id="UP000093858"/>
    </source>
</evidence>